<dbReference type="EMBL" id="DWZD01000033">
    <property type="protein sequence ID" value="HJA78905.1"/>
    <property type="molecule type" value="Genomic_DNA"/>
</dbReference>
<dbReference type="InterPro" id="IPR005220">
    <property type="entry name" value="CarO-like"/>
</dbReference>
<feature type="chain" id="PRO_5039029242" evidence="2">
    <location>
        <begin position="20"/>
        <end position="130"/>
    </location>
</feature>
<gene>
    <name evidence="3" type="ORF">H9784_04955</name>
</gene>
<dbReference type="AlphaFoldDB" id="A0A9D2HL45"/>
<protein>
    <submittedName>
        <fullName evidence="3">NirD/YgiW/YdeI family stress tolerance protein</fullName>
    </submittedName>
</protein>
<reference evidence="3" key="2">
    <citation type="submission" date="2021-04" db="EMBL/GenBank/DDBJ databases">
        <authorList>
            <person name="Gilroy R."/>
        </authorList>
    </citation>
    <scope>NUCLEOTIDE SEQUENCE</scope>
    <source>
        <strain evidence="3">5032</strain>
    </source>
</reference>
<sequence>MKILLSSLLVLALAVPAFAEPGFQGPGAGQGGGFQGPTAGIQADTVAKALKCWDDAPVILTGNIVQRFAGSDDKYLFRDASGEIIVEIDFAVFAGRTVTPETRVRLSGKLDKDGMMEPAKVDVKVLEILK</sequence>
<dbReference type="Pfam" id="PF04076">
    <property type="entry name" value="BOF"/>
    <property type="match status" value="1"/>
</dbReference>
<dbReference type="InterPro" id="IPR036700">
    <property type="entry name" value="BOBF_sf"/>
</dbReference>
<keyword evidence="1 2" id="KW-0732">Signal</keyword>
<accession>A0A9D2HL45</accession>
<dbReference type="PANTHER" id="PTHR36571">
    <property type="entry name" value="PROTEIN YGIW"/>
    <property type="match status" value="1"/>
</dbReference>
<evidence type="ECO:0000256" key="1">
    <source>
        <dbReference type="ARBA" id="ARBA00022729"/>
    </source>
</evidence>
<dbReference type="NCBIfam" id="NF033674">
    <property type="entry name" value="stress_OB_fold"/>
    <property type="match status" value="1"/>
</dbReference>
<organism evidence="3 4">
    <name type="scientific">Candidatus Desulfovibrio intestinavium</name>
    <dbReference type="NCBI Taxonomy" id="2838534"/>
    <lineage>
        <taxon>Bacteria</taxon>
        <taxon>Pseudomonadati</taxon>
        <taxon>Thermodesulfobacteriota</taxon>
        <taxon>Desulfovibrionia</taxon>
        <taxon>Desulfovibrionales</taxon>
        <taxon>Desulfovibrionaceae</taxon>
        <taxon>Desulfovibrio</taxon>
    </lineage>
</organism>
<evidence type="ECO:0000256" key="2">
    <source>
        <dbReference type="SAM" id="SignalP"/>
    </source>
</evidence>
<dbReference type="Proteomes" id="UP000823821">
    <property type="component" value="Unassembled WGS sequence"/>
</dbReference>
<feature type="signal peptide" evidence="2">
    <location>
        <begin position="1"/>
        <end position="19"/>
    </location>
</feature>
<dbReference type="Gene3D" id="2.40.50.200">
    <property type="entry name" value="Bacterial OB-fold"/>
    <property type="match status" value="1"/>
</dbReference>
<proteinExistence type="predicted"/>
<dbReference type="SUPFAM" id="SSF101756">
    <property type="entry name" value="Hypothetical protein YgiW"/>
    <property type="match status" value="1"/>
</dbReference>
<evidence type="ECO:0000313" key="4">
    <source>
        <dbReference type="Proteomes" id="UP000823821"/>
    </source>
</evidence>
<name>A0A9D2HL45_9BACT</name>
<comment type="caution">
    <text evidence="3">The sequence shown here is derived from an EMBL/GenBank/DDBJ whole genome shotgun (WGS) entry which is preliminary data.</text>
</comment>
<reference evidence="3" key="1">
    <citation type="journal article" date="2021" name="PeerJ">
        <title>Extensive microbial diversity within the chicken gut microbiome revealed by metagenomics and culture.</title>
        <authorList>
            <person name="Gilroy R."/>
            <person name="Ravi A."/>
            <person name="Getino M."/>
            <person name="Pursley I."/>
            <person name="Horton D.L."/>
            <person name="Alikhan N.F."/>
            <person name="Baker D."/>
            <person name="Gharbi K."/>
            <person name="Hall N."/>
            <person name="Watson M."/>
            <person name="Adriaenssens E.M."/>
            <person name="Foster-Nyarko E."/>
            <person name="Jarju S."/>
            <person name="Secka A."/>
            <person name="Antonio M."/>
            <person name="Oren A."/>
            <person name="Chaudhuri R.R."/>
            <person name="La Ragione R."/>
            <person name="Hildebrand F."/>
            <person name="Pallen M.J."/>
        </authorList>
    </citation>
    <scope>NUCLEOTIDE SEQUENCE</scope>
    <source>
        <strain evidence="3">5032</strain>
    </source>
</reference>
<evidence type="ECO:0000313" key="3">
    <source>
        <dbReference type="EMBL" id="HJA78905.1"/>
    </source>
</evidence>
<dbReference type="PANTHER" id="PTHR36571:SF1">
    <property type="entry name" value="PROTEIN YGIW"/>
    <property type="match status" value="1"/>
</dbReference>